<protein>
    <recommendedName>
        <fullName evidence="3">Reverse transcriptase domain-containing protein</fullName>
    </recommendedName>
</protein>
<evidence type="ECO:0000313" key="2">
    <source>
        <dbReference type="EMBL" id="CAD8990224.1"/>
    </source>
</evidence>
<evidence type="ECO:0008006" key="3">
    <source>
        <dbReference type="Google" id="ProtNLM"/>
    </source>
</evidence>
<evidence type="ECO:0000256" key="1">
    <source>
        <dbReference type="SAM" id="Phobius"/>
    </source>
</evidence>
<organism evidence="2">
    <name type="scientific">Eutreptiella gymnastica</name>
    <dbReference type="NCBI Taxonomy" id="73025"/>
    <lineage>
        <taxon>Eukaryota</taxon>
        <taxon>Discoba</taxon>
        <taxon>Euglenozoa</taxon>
        <taxon>Euglenida</taxon>
        <taxon>Spirocuta</taxon>
        <taxon>Euglenophyceae</taxon>
        <taxon>Eutreptiales</taxon>
        <taxon>Eutreptiaceae</taxon>
        <taxon>Eutreptiella</taxon>
    </lineage>
</organism>
<feature type="transmembrane region" description="Helical" evidence="1">
    <location>
        <begin position="82"/>
        <end position="105"/>
    </location>
</feature>
<accession>A0A7S1HSZ8</accession>
<keyword evidence="1" id="KW-1133">Transmembrane helix</keyword>
<keyword evidence="1" id="KW-0472">Membrane</keyword>
<name>A0A7S1HSZ8_9EUGL</name>
<dbReference type="AlphaFoldDB" id="A0A7S1HSZ8"/>
<keyword evidence="1" id="KW-0812">Transmembrane</keyword>
<reference evidence="2" key="1">
    <citation type="submission" date="2021-01" db="EMBL/GenBank/DDBJ databases">
        <authorList>
            <person name="Corre E."/>
            <person name="Pelletier E."/>
            <person name="Niang G."/>
            <person name="Scheremetjew M."/>
            <person name="Finn R."/>
            <person name="Kale V."/>
            <person name="Holt S."/>
            <person name="Cochrane G."/>
            <person name="Meng A."/>
            <person name="Brown T."/>
            <person name="Cohen L."/>
        </authorList>
    </citation>
    <scope>NUCLEOTIDE SEQUENCE</scope>
    <source>
        <strain evidence="2">NIES-381</strain>
    </source>
</reference>
<sequence length="180" mass="20669">MSDILHWTRASAMNLARPGLWLELDLCEMFMSIPRDRVIPAVQHLYLKIIDIPRQNRGPLCFSISKDGYRKRDFVGSGSREFFFVITWADIMHFVFLSLTIDVFYVGASSIFRQLTGLPTGGSLSGQLASLFLIANEIGTPFPSRHLLPSLRYCDNYLFWVCAEWIILFEHKKKDYPCPG</sequence>
<proteinExistence type="predicted"/>
<gene>
    <name evidence="2" type="ORF">EGYM00392_LOCUS1266</name>
</gene>
<dbReference type="EMBL" id="HBGA01003798">
    <property type="protein sequence ID" value="CAD8990224.1"/>
    <property type="molecule type" value="Transcribed_RNA"/>
</dbReference>